<dbReference type="PROSITE" id="PS51746">
    <property type="entry name" value="PPM_2"/>
    <property type="match status" value="1"/>
</dbReference>
<dbReference type="SMART" id="SM00332">
    <property type="entry name" value="PP2Cc"/>
    <property type="match status" value="1"/>
</dbReference>
<dbReference type="EC" id="3.1.3.16" evidence="2"/>
<evidence type="ECO:0000313" key="3">
    <source>
        <dbReference type="Proteomes" id="UP000629870"/>
    </source>
</evidence>
<organism evidence="2 3">
    <name type="scientific">Deinococcus radiopugnans ATCC 19172</name>
    <dbReference type="NCBI Taxonomy" id="585398"/>
    <lineage>
        <taxon>Bacteria</taxon>
        <taxon>Thermotogati</taxon>
        <taxon>Deinococcota</taxon>
        <taxon>Deinococci</taxon>
        <taxon>Deinococcales</taxon>
        <taxon>Deinococcaceae</taxon>
        <taxon>Deinococcus</taxon>
    </lineage>
</organism>
<reference evidence="2 3" key="1">
    <citation type="submission" date="2020-08" db="EMBL/GenBank/DDBJ databases">
        <title>Genomic Encyclopedia of Type Strains, Phase IV (KMG-IV): sequencing the most valuable type-strain genomes for metagenomic binning, comparative biology and taxonomic classification.</title>
        <authorList>
            <person name="Goeker M."/>
        </authorList>
    </citation>
    <scope>NUCLEOTIDE SEQUENCE [LARGE SCALE GENOMIC DNA]</scope>
    <source>
        <strain evidence="2 3">DSM 12027</strain>
    </source>
</reference>
<dbReference type="GO" id="GO:0004722">
    <property type="term" value="F:protein serine/threonine phosphatase activity"/>
    <property type="evidence" value="ECO:0007669"/>
    <property type="project" value="UniProtKB-EC"/>
</dbReference>
<dbReference type="SMART" id="SM00331">
    <property type="entry name" value="PP2C_SIG"/>
    <property type="match status" value="1"/>
</dbReference>
<protein>
    <submittedName>
        <fullName evidence="2">Protein phosphatase</fullName>
        <ecNumber evidence="2">3.1.3.16</ecNumber>
    </submittedName>
</protein>
<keyword evidence="3" id="KW-1185">Reference proteome</keyword>
<dbReference type="Gene3D" id="3.60.40.10">
    <property type="entry name" value="PPM-type phosphatase domain"/>
    <property type="match status" value="1"/>
</dbReference>
<dbReference type="Gene3D" id="1.10.510.10">
    <property type="entry name" value="Transferase(Phosphotransferase) domain 1"/>
    <property type="match status" value="1"/>
</dbReference>
<dbReference type="InterPro" id="IPR036457">
    <property type="entry name" value="PPM-type-like_dom_sf"/>
</dbReference>
<dbReference type="InterPro" id="IPR011009">
    <property type="entry name" value="Kinase-like_dom_sf"/>
</dbReference>
<gene>
    <name evidence="2" type="ORF">HNQ04_002678</name>
</gene>
<dbReference type="SUPFAM" id="SSF81606">
    <property type="entry name" value="PP2C-like"/>
    <property type="match status" value="1"/>
</dbReference>
<feature type="domain" description="PPM-type phosphatase" evidence="1">
    <location>
        <begin position="304"/>
        <end position="542"/>
    </location>
</feature>
<accession>A0ABR6NTP1</accession>
<dbReference type="RefSeq" id="WP_170213869.1">
    <property type="nucleotide sequence ID" value="NZ_JACHEW010000014.1"/>
</dbReference>
<dbReference type="CDD" id="cd00143">
    <property type="entry name" value="PP2Cc"/>
    <property type="match status" value="1"/>
</dbReference>
<dbReference type="Proteomes" id="UP000629870">
    <property type="component" value="Unassembled WGS sequence"/>
</dbReference>
<sequence>MTEFPDPPVAAPDTVIDGIELAPAEPPLSAEPALPAALSLPALDIQFADAACAEQSPGAVLDDLEEEVYAITVPDASPQEGDMVAGARLGQDLGRGWFVAADPAGDGPGLLYVRPAPGWADLAPHRLLPRWTALDGAYLVPDTAGEPVTGPLPAAEALPLWTELARLVFALEKQGYALTDLEPGGLLRTAGSELRLRFPPRVARIGEEIEPLLREGYTPPEVQSGGPAQAVSGVYLLGAVLYCWLSGQPLPPEGASALTLSGLRAPGLPQLLHRALAPAAERLTPTALMDALRQLGRTPAASYRVAAATTVGLNVDRPLNEDAFGHHLRQIDAEGAQVTCLRACVADGMGGMAAGEVASRAAVEGFLASTAPDMVGWVWEANAALLQALNGQDGGCAFSGVQIEGQSLQLGHVGDTRAYHASDGEVRQLTQDHSYVAAMVANGMMTPEDAASSPERNKVLRSLGSVRQPQEYYVQTLDAPLALVPGARVLLVSDGVWGEVPEQALRDLLLTEPDTQQVVDALIDLALDAGAPDNATALLIERVR</sequence>
<name>A0ABR6NTP1_9DEIO</name>
<evidence type="ECO:0000313" key="2">
    <source>
        <dbReference type="EMBL" id="MBB6017413.1"/>
    </source>
</evidence>
<dbReference type="InterPro" id="IPR001932">
    <property type="entry name" value="PPM-type_phosphatase-like_dom"/>
</dbReference>
<evidence type="ECO:0000259" key="1">
    <source>
        <dbReference type="PROSITE" id="PS51746"/>
    </source>
</evidence>
<dbReference type="SUPFAM" id="SSF56112">
    <property type="entry name" value="Protein kinase-like (PK-like)"/>
    <property type="match status" value="1"/>
</dbReference>
<comment type="caution">
    <text evidence="2">The sequence shown here is derived from an EMBL/GenBank/DDBJ whole genome shotgun (WGS) entry which is preliminary data.</text>
</comment>
<keyword evidence="2" id="KW-0378">Hydrolase</keyword>
<proteinExistence type="predicted"/>
<dbReference type="EMBL" id="JACHEW010000014">
    <property type="protein sequence ID" value="MBB6017413.1"/>
    <property type="molecule type" value="Genomic_DNA"/>
</dbReference>